<evidence type="ECO:0000256" key="2">
    <source>
        <dbReference type="ARBA" id="ARBA00004544"/>
    </source>
</evidence>
<dbReference type="Gene3D" id="2.30.30.40">
    <property type="entry name" value="SH3 Domains"/>
    <property type="match status" value="1"/>
</dbReference>
<feature type="coiled-coil region" evidence="15">
    <location>
        <begin position="827"/>
        <end position="886"/>
    </location>
</feature>
<dbReference type="STRING" id="151549.A0A4C1T207"/>
<evidence type="ECO:0000256" key="11">
    <source>
        <dbReference type="ARBA" id="ARBA00022860"/>
    </source>
</evidence>
<dbReference type="PROSITE" id="PS00018">
    <property type="entry name" value="EF_HAND_1"/>
    <property type="match status" value="2"/>
</dbReference>
<evidence type="ECO:0000256" key="6">
    <source>
        <dbReference type="ARBA" id="ARBA00022490"/>
    </source>
</evidence>
<evidence type="ECO:0000256" key="7">
    <source>
        <dbReference type="ARBA" id="ARBA00022553"/>
    </source>
</evidence>
<dbReference type="SMART" id="SM01184">
    <property type="entry name" value="efhand_Ca_insen"/>
    <property type="match status" value="1"/>
</dbReference>
<name>A0A4C1T207_EUMVA</name>
<keyword evidence="7" id="KW-0597">Phosphoprotein</keyword>
<dbReference type="SUPFAM" id="SSF46966">
    <property type="entry name" value="Spectrin repeat"/>
    <property type="match status" value="16"/>
</dbReference>
<dbReference type="InterPro" id="IPR001452">
    <property type="entry name" value="SH3_domain"/>
</dbReference>
<keyword evidence="8" id="KW-0479">Metal-binding</keyword>
<dbReference type="InterPro" id="IPR014837">
    <property type="entry name" value="EF-hand_Ca_insen"/>
</dbReference>
<dbReference type="FunFam" id="2.30.30.40:FF:000154">
    <property type="entry name" value="Alpha spectrin, isoform C"/>
    <property type="match status" value="1"/>
</dbReference>
<dbReference type="GO" id="GO:0003779">
    <property type="term" value="F:actin binding"/>
    <property type="evidence" value="ECO:0007669"/>
    <property type="project" value="UniProtKB-KW"/>
</dbReference>
<accession>A0A4C1T207</accession>
<evidence type="ECO:0000256" key="5">
    <source>
        <dbReference type="ARBA" id="ARBA00022467"/>
    </source>
</evidence>
<dbReference type="EMBL" id="BGZK01000030">
    <property type="protein sequence ID" value="GBP08246.1"/>
    <property type="molecule type" value="Genomic_DNA"/>
</dbReference>
<evidence type="ECO:0000259" key="16">
    <source>
        <dbReference type="PROSITE" id="PS50002"/>
    </source>
</evidence>
<dbReference type="SMART" id="SM00326">
    <property type="entry name" value="SH3"/>
    <property type="match status" value="1"/>
</dbReference>
<evidence type="ECO:0000313" key="18">
    <source>
        <dbReference type="EMBL" id="GBP08246.1"/>
    </source>
</evidence>
<dbReference type="SMART" id="SM00150">
    <property type="entry name" value="SPEC"/>
    <property type="match status" value="20"/>
</dbReference>
<dbReference type="PROSITE" id="PS50222">
    <property type="entry name" value="EF_HAND_2"/>
    <property type="match status" value="2"/>
</dbReference>
<dbReference type="OrthoDB" id="6018565at2759"/>
<gene>
    <name evidence="18" type="primary">alpha-Spec</name>
    <name evidence="18" type="ORF">EVAR_78738_1</name>
</gene>
<dbReference type="FunFam" id="1.20.58.60:FF:000017">
    <property type="entry name" value="Spectrin alpha chain, non-erythrocytic 1"/>
    <property type="match status" value="2"/>
</dbReference>
<dbReference type="GO" id="GO:0045170">
    <property type="term" value="C:spectrosome"/>
    <property type="evidence" value="ECO:0007669"/>
    <property type="project" value="UniProtKB-ARBA"/>
</dbReference>
<keyword evidence="5" id="KW-0117">Actin capping</keyword>
<dbReference type="GO" id="GO:0016328">
    <property type="term" value="C:lateral plasma membrane"/>
    <property type="evidence" value="ECO:0007669"/>
    <property type="project" value="UniProtKB-ARBA"/>
</dbReference>
<reference evidence="18 19" key="1">
    <citation type="journal article" date="2019" name="Commun. Biol.">
        <title>The bagworm genome reveals a unique fibroin gene that provides high tensile strength.</title>
        <authorList>
            <person name="Kono N."/>
            <person name="Nakamura H."/>
            <person name="Ohtoshi R."/>
            <person name="Tomita M."/>
            <person name="Numata K."/>
            <person name="Arakawa K."/>
        </authorList>
    </citation>
    <scope>NUCLEOTIDE SEQUENCE [LARGE SCALE GENOMIC DNA]</scope>
</reference>
<dbReference type="CDD" id="cd00176">
    <property type="entry name" value="SPEC"/>
    <property type="match status" value="13"/>
</dbReference>
<evidence type="ECO:0000313" key="19">
    <source>
        <dbReference type="Proteomes" id="UP000299102"/>
    </source>
</evidence>
<dbReference type="InterPro" id="IPR011992">
    <property type="entry name" value="EF-hand-dom_pair"/>
</dbReference>
<evidence type="ECO:0000256" key="15">
    <source>
        <dbReference type="SAM" id="Coils"/>
    </source>
</evidence>
<dbReference type="GO" id="GO:0005509">
    <property type="term" value="F:calcium ion binding"/>
    <property type="evidence" value="ECO:0007669"/>
    <property type="project" value="InterPro"/>
</dbReference>
<evidence type="ECO:0000256" key="4">
    <source>
        <dbReference type="ARBA" id="ARBA00022443"/>
    </source>
</evidence>
<dbReference type="InterPro" id="IPR002017">
    <property type="entry name" value="Spectrin_repeat"/>
</dbReference>
<dbReference type="InterPro" id="IPR002048">
    <property type="entry name" value="EF_hand_dom"/>
</dbReference>
<dbReference type="CDD" id="cd11808">
    <property type="entry name" value="SH3_Alpha_Spectrin"/>
    <property type="match status" value="1"/>
</dbReference>
<dbReference type="FunFam" id="1.20.58.60:FF:000013">
    <property type="entry name" value="Spectrin alpha chain, non-erythrocytic 1"/>
    <property type="match status" value="1"/>
</dbReference>
<organism evidence="18 19">
    <name type="scientific">Eumeta variegata</name>
    <name type="common">Bagworm moth</name>
    <name type="synonym">Eumeta japonica</name>
    <dbReference type="NCBI Taxonomy" id="151549"/>
    <lineage>
        <taxon>Eukaryota</taxon>
        <taxon>Metazoa</taxon>
        <taxon>Ecdysozoa</taxon>
        <taxon>Arthropoda</taxon>
        <taxon>Hexapoda</taxon>
        <taxon>Insecta</taxon>
        <taxon>Pterygota</taxon>
        <taxon>Neoptera</taxon>
        <taxon>Endopterygota</taxon>
        <taxon>Lepidoptera</taxon>
        <taxon>Glossata</taxon>
        <taxon>Ditrysia</taxon>
        <taxon>Tineoidea</taxon>
        <taxon>Psychidae</taxon>
        <taxon>Oiketicinae</taxon>
        <taxon>Eumeta</taxon>
    </lineage>
</organism>
<dbReference type="Pfam" id="PF13499">
    <property type="entry name" value="EF-hand_7"/>
    <property type="match status" value="1"/>
</dbReference>
<dbReference type="FunFam" id="1.20.58.60:FF:000078">
    <property type="entry name" value="Spectrin alpha chain, non-erythrocytic 1"/>
    <property type="match status" value="1"/>
</dbReference>
<keyword evidence="12" id="KW-0009">Actin-binding</keyword>
<feature type="coiled-coil region" evidence="15">
    <location>
        <begin position="1205"/>
        <end position="1232"/>
    </location>
</feature>
<evidence type="ECO:0000256" key="10">
    <source>
        <dbReference type="ARBA" id="ARBA00022837"/>
    </source>
</evidence>
<feature type="domain" description="EF-hand" evidence="17">
    <location>
        <begin position="2326"/>
        <end position="2361"/>
    </location>
</feature>
<dbReference type="GO" id="GO:0007026">
    <property type="term" value="P:negative regulation of microtubule depolymerization"/>
    <property type="evidence" value="ECO:0007669"/>
    <property type="project" value="UniProtKB-ARBA"/>
</dbReference>
<feature type="domain" description="SH3" evidence="16">
    <location>
        <begin position="975"/>
        <end position="1034"/>
    </location>
</feature>
<dbReference type="GO" id="GO:0005516">
    <property type="term" value="F:calmodulin binding"/>
    <property type="evidence" value="ECO:0007669"/>
    <property type="project" value="UniProtKB-KW"/>
</dbReference>
<keyword evidence="15" id="KW-0175">Coiled coil</keyword>
<evidence type="ECO:0000256" key="13">
    <source>
        <dbReference type="ARBA" id="ARBA00023212"/>
    </source>
</evidence>
<keyword evidence="13" id="KW-0206">Cytoskeleton</keyword>
<evidence type="ECO:0000256" key="8">
    <source>
        <dbReference type="ARBA" id="ARBA00022723"/>
    </source>
</evidence>
<dbReference type="FunFam" id="1.20.58.60:FF:000043">
    <property type="entry name" value="Spectrin alpha chain, non-erythrocytic 1"/>
    <property type="match status" value="1"/>
</dbReference>
<dbReference type="PROSITE" id="PS50002">
    <property type="entry name" value="SH3"/>
    <property type="match status" value="1"/>
</dbReference>
<evidence type="ECO:0000256" key="12">
    <source>
        <dbReference type="ARBA" id="ARBA00023203"/>
    </source>
</evidence>
<dbReference type="Gene3D" id="1.10.238.10">
    <property type="entry name" value="EF-hand"/>
    <property type="match status" value="2"/>
</dbReference>
<keyword evidence="19" id="KW-1185">Reference proteome</keyword>
<dbReference type="Pfam" id="PF00435">
    <property type="entry name" value="Spectrin"/>
    <property type="match status" value="20"/>
</dbReference>
<dbReference type="Proteomes" id="UP000299102">
    <property type="component" value="Unassembled WGS sequence"/>
</dbReference>
<keyword evidence="4 14" id="KW-0728">SH3 domain</keyword>
<dbReference type="GO" id="GO:0042062">
    <property type="term" value="P:long-term strengthening of neuromuscular junction"/>
    <property type="evidence" value="ECO:0007669"/>
    <property type="project" value="UniProtKB-ARBA"/>
</dbReference>
<dbReference type="GO" id="GO:0005856">
    <property type="term" value="C:cytoskeleton"/>
    <property type="evidence" value="ECO:0007669"/>
    <property type="project" value="UniProtKB-SubCell"/>
</dbReference>
<keyword evidence="10" id="KW-0106">Calcium</keyword>
<keyword evidence="6" id="KW-0963">Cytoplasm</keyword>
<keyword evidence="9" id="KW-0677">Repeat</keyword>
<dbReference type="FunFam" id="1.20.58.60:FF:000035">
    <property type="entry name" value="Spectrin alpha chain, non-erythrocytic 1"/>
    <property type="match status" value="1"/>
</dbReference>
<dbReference type="FunFam" id="1.10.238.10:FF:000020">
    <property type="entry name" value="spectrin alpha chain, non-erythrocytic 1"/>
    <property type="match status" value="1"/>
</dbReference>
<dbReference type="GO" id="GO:0016199">
    <property type="term" value="P:axon midline choice point recognition"/>
    <property type="evidence" value="ECO:0007669"/>
    <property type="project" value="UniProtKB-ARBA"/>
</dbReference>
<dbReference type="FunFam" id="1.20.58.60:FF:000037">
    <property type="entry name" value="Spectrin alpha chain non-erythrocytic 1"/>
    <property type="match status" value="1"/>
</dbReference>
<evidence type="ECO:0000259" key="17">
    <source>
        <dbReference type="PROSITE" id="PS50222"/>
    </source>
</evidence>
<evidence type="ECO:0000256" key="14">
    <source>
        <dbReference type="PROSITE-ProRule" id="PRU00192"/>
    </source>
</evidence>
<comment type="subcellular location">
    <subcellularLocation>
        <location evidence="2">Cytoplasm</location>
        <location evidence="2">Cell cortex</location>
    </subcellularLocation>
    <subcellularLocation>
        <location evidence="1">Cytoplasm</location>
        <location evidence="1">Cytoskeleton</location>
    </subcellularLocation>
</comment>
<dbReference type="InterPro" id="IPR018247">
    <property type="entry name" value="EF_Hand_1_Ca_BS"/>
</dbReference>
<dbReference type="Gene3D" id="1.20.58.60">
    <property type="match status" value="19"/>
</dbReference>
<dbReference type="GO" id="GO:0007274">
    <property type="term" value="P:neuromuscular synaptic transmission"/>
    <property type="evidence" value="ECO:0007669"/>
    <property type="project" value="UniProtKB-ARBA"/>
</dbReference>
<dbReference type="Pfam" id="PF08726">
    <property type="entry name" value="EFhand_Ca_insen"/>
    <property type="match status" value="1"/>
</dbReference>
<dbReference type="PANTHER" id="PTHR11915">
    <property type="entry name" value="SPECTRIN/FILAMIN RELATED CYTOSKELETAL PROTEIN"/>
    <property type="match status" value="1"/>
</dbReference>
<dbReference type="GO" id="GO:0031594">
    <property type="term" value="C:neuromuscular junction"/>
    <property type="evidence" value="ECO:0007669"/>
    <property type="project" value="UniProtKB-ARBA"/>
</dbReference>
<dbReference type="SUPFAM" id="SSF47473">
    <property type="entry name" value="EF-hand"/>
    <property type="match status" value="1"/>
</dbReference>
<dbReference type="InterPro" id="IPR035825">
    <property type="entry name" value="Alpha_Spectrin_SH3"/>
</dbReference>
<dbReference type="InterPro" id="IPR018159">
    <property type="entry name" value="Spectrin/alpha-actinin"/>
</dbReference>
<dbReference type="GO" id="GO:0045169">
    <property type="term" value="C:fusome"/>
    <property type="evidence" value="ECO:0007669"/>
    <property type="project" value="UniProtKB-ARBA"/>
</dbReference>
<comment type="similarity">
    <text evidence="3">Belongs to the spectrin family.</text>
</comment>
<evidence type="ECO:0000256" key="1">
    <source>
        <dbReference type="ARBA" id="ARBA00004245"/>
    </source>
</evidence>
<dbReference type="PRINTS" id="PR01887">
    <property type="entry name" value="SPECTRNALPHA"/>
</dbReference>
<dbReference type="FunFam" id="1.20.58.60:FF:000006">
    <property type="entry name" value="Spectrin alpha chain, non-erythrocytic 1"/>
    <property type="match status" value="2"/>
</dbReference>
<protein>
    <submittedName>
        <fullName evidence="18">Spectrin alpha chain</fullName>
    </submittedName>
</protein>
<dbReference type="PRINTS" id="PR00452">
    <property type="entry name" value="SH3DOMAIN"/>
</dbReference>
<dbReference type="GO" id="GO:0051693">
    <property type="term" value="P:actin filament capping"/>
    <property type="evidence" value="ECO:0007669"/>
    <property type="project" value="UniProtKB-KW"/>
</dbReference>
<dbReference type="FunFam" id="1.20.58.60:FF:000020">
    <property type="entry name" value="Spectrin alpha chain, non-erythrocytic 1"/>
    <property type="match status" value="6"/>
</dbReference>
<proteinExistence type="inferred from homology"/>
<feature type="domain" description="EF-hand" evidence="17">
    <location>
        <begin position="2283"/>
        <end position="2318"/>
    </location>
</feature>
<dbReference type="GO" id="GO:0005938">
    <property type="term" value="C:cell cortex"/>
    <property type="evidence" value="ECO:0007669"/>
    <property type="project" value="UniProtKB-SubCell"/>
</dbReference>
<evidence type="ECO:0000256" key="3">
    <source>
        <dbReference type="ARBA" id="ARBA00006826"/>
    </source>
</evidence>
<feature type="coiled-coil region" evidence="15">
    <location>
        <begin position="298"/>
        <end position="325"/>
    </location>
</feature>
<dbReference type="SUPFAM" id="SSF50044">
    <property type="entry name" value="SH3-domain"/>
    <property type="match status" value="1"/>
</dbReference>
<dbReference type="FunFam" id="1.20.58.60:FF:000007">
    <property type="entry name" value="Spectrin alpha chain non-erythrocytic 1"/>
    <property type="match status" value="2"/>
</dbReference>
<keyword evidence="11" id="KW-0112">Calmodulin-binding</keyword>
<evidence type="ECO:0000256" key="9">
    <source>
        <dbReference type="ARBA" id="ARBA00022737"/>
    </source>
</evidence>
<dbReference type="Pfam" id="PF00018">
    <property type="entry name" value="SH3_1"/>
    <property type="match status" value="1"/>
</dbReference>
<comment type="caution">
    <text evidence="18">The sequence shown here is derived from an EMBL/GenBank/DDBJ whole genome shotgun (WGS) entry which is preliminary data.</text>
</comment>
<sequence length="2434" mass="279225">MEQIPPPKEVKILETAEDIQERENRSNINVLNRYEDFKQEARHKREMLEDSRRFQYFKRDADELESWIQEKLQAASDESYKDPTNLQAKIQKHQAFEAEVAAHSNAIVVLDNTGTEMINAGHFASDTIRRRLEELQRLWELLLSRLAEKGMKLQQALVLVQFLRHCDEVMFWIHDKETFVCADEFGSDLEHVEVLQRKFDEFQKDMAAQEYRVTEVNQLAERLVLEGHPERETIVKRKDELNEAWQRLRQMALMRQERLFGAHEIQRFNRDADETIAWVSEKDAVLGSDEFGRDLATVQTLQRKHDGVERDLAALEDKVSTLGAEAERLAGIHADHAPTIHSKREEITAAWQKLVQKAKERRAELESSHALHRFLADYRDIVSWVSDIRALIAADDLAKDVPGAEALLERHQEHKGEMDAREDVIRSCAAAGQALVDSGHRASAEVSTALENLERETSALHQLWEQRRVLYLQCMDLQLFYRDTEQADAWMHKQEAFLANEDVGDSLDSVEALLKKHEDFEKSLAAQEEKIKALDEFATKLIEGQHYAADDVAQRREMLLERRAALLERSNQRRALLEDAYKYQQFERDCDETKGWINEKLKFATDDSYLDPTNLNGKVQKHQNFEQELQANKSRVDEITSVGRELLQQEHFAKPQIESRMGEIVHLWETLVAASELKGSKLQEASQQQQYNRAVEDIELWLSEVEGQLMSEDYGKDLTSVQNLQKKHALLEADVSSHAERIDAIRNQAEQFIEKGHFDADNIKAKRDALITRYTALDKPMAIRKRRLLDSLQAQQLYRDLDDEAAWIREKEPIIASNNRGRDLIGVQNLMKKHQAVMGEMAQHEARVEAVKAAGAALRDAGHFAADNIAARLQQLQQQWSMLQEKALQRKQDLEDSLQAQQYFADANEAESWMREKEPMANTQDFGKDEDSSEALLKKHEALLSDLEAFGNTIKGLREQADSCRQQESPVVDVSGKEYVVAQYDYAEKSPREVSMKKGDVLTLLNSNNKDWWKVEVNDRQGFVPAGYVKKIDSGLSASQQNLADSSSIVARQNQIDAQYDNLLGLARERQNKLNETVKAYVLVREAAELATWIKDKEMHAQVQDVGEDLEQVEVMQKKFDDFQNDLRANEVRLAEMNEIAVQLMTELNSKWTSLQQLTAERAAQLGSAHEVQRFHRDVDETKDWIAEKETALATDDLGKDLRSVQTLQRKHEGLERDLAALGDKIRQLDDTADRLMATHGDSADATYVKQREINQAWQQLQARANARKEKLLDSYDLQRFLSDYRDLMAWINSMMALVSSDELANDVTGAEALLERHQSQRLEIDARYGIMPQEHRTEMDARAGTFQALELFGQQLLQSGHYASVEIQEKLNNMSDARQELEKAWVARRVKLDQNLELQLFYRDCEQAEGWMAAREAFLQPADQTDHEQSAQPDNVEQLIKKHEDFDKAINAHEEKIAQLQTLADQLIASDHYAADPIDKKRKQVLDRWRHLKEALIEKRSRLGDEQTLQQFSRDADEMENWIAEKLQLATEESYKDPANIQSKHQKHQAFEAELAANAERIQSVLAMGGNLIQRGQCSGSEDAARLASIADQWEFLTQKTTEKSLKLKEANKQRTYIAAVKDLDFWLGEVESLLTSEDSGKDLASVQNLMKKHQLVEADIQAHEDRIKDMTHLFTILHLNMNEQADSLLSSGQFDNAGIGERRAGINERFERVKNLAAHRRSRLDEANTLHQFFRDIADEESWIKEKKLLVASDDYGRDLTGVQNLLKKHKRLEAELASHEPAIQAVQEAGEKLMDVSNLGVPEIEQRLKALALAWSELQALAAERGAKLQQSLAYQQFLAKVDEEEAWISEKQQLVVVSECGDSMAAVQGLLKKHEALEAELASRGERVRELASEGEQLVAAGNLHSDALQHRCRTLQAKLDKLTALAARRKAALVDNSAYLQLLWKADVVESWIADKETHVRSDEYGRDLSTVQTLLTKQDTFDAGLAAFEHEGIQNITSLKEQLVAAQHEQSPAIVKRHQDVISRWQRLLSDSAARKQRLLQLQDQFRQIEELYLTFAKKASAFNSWFENAEEDLTDPVRCNSIEEIRALKEAHEQFQKSLSSAQSDFDALAALDDQIKSFNVGANPYTWFTMEALEETWRNLRKIIAERDIELTKEAQRQEENDKLRKEFAKHANAFHQWLTETRTSMMEGSGSLEQQHAALKQRAGEVRARRADLRRLEELGAALEEHLILDNRYTEHSTVGLAQQWDQLDQLSMRMQHNLEQQIQARNHSGVSEDALKEFSMMFKHFDKDRSGRLNHHEFKSCLRALGYDLPMVEEGQPDPEFEAILNVVDPNRDGAVSLQEYMAFMISKETENVHSSEEIENAFRAITAHQDRAYVTKDELYANLTKEMADYCVARMKPYVDPKTERPIPNALDYIDFTRTLFQN</sequence>
<dbReference type="CDD" id="cd00051">
    <property type="entry name" value="EFh"/>
    <property type="match status" value="1"/>
</dbReference>
<feature type="coiled-coil region" evidence="15">
    <location>
        <begin position="1437"/>
        <end position="1471"/>
    </location>
</feature>
<dbReference type="GO" id="GO:0048790">
    <property type="term" value="P:maintenance of presynaptic active zone structure"/>
    <property type="evidence" value="ECO:0007669"/>
    <property type="project" value="UniProtKB-ARBA"/>
</dbReference>
<dbReference type="InterPro" id="IPR036028">
    <property type="entry name" value="SH3-like_dom_sf"/>
</dbReference>
<dbReference type="GO" id="GO:0008017">
    <property type="term" value="F:microtubule binding"/>
    <property type="evidence" value="ECO:0007669"/>
    <property type="project" value="UniProtKB-ARBA"/>
</dbReference>
<dbReference type="SMART" id="SM00054">
    <property type="entry name" value="EFh"/>
    <property type="match status" value="2"/>
</dbReference>